<organism evidence="1 2">
    <name type="scientific">Xenopus laevis</name>
    <name type="common">African clawed frog</name>
    <dbReference type="NCBI Taxonomy" id="8355"/>
    <lineage>
        <taxon>Eukaryota</taxon>
        <taxon>Metazoa</taxon>
        <taxon>Chordata</taxon>
        <taxon>Craniata</taxon>
        <taxon>Vertebrata</taxon>
        <taxon>Euteleostomi</taxon>
        <taxon>Amphibia</taxon>
        <taxon>Batrachia</taxon>
        <taxon>Anura</taxon>
        <taxon>Pipoidea</taxon>
        <taxon>Pipidae</taxon>
        <taxon>Xenopodinae</taxon>
        <taxon>Xenopus</taxon>
        <taxon>Xenopus</taxon>
    </lineage>
</organism>
<accession>A0A974CG11</accession>
<dbReference type="EMBL" id="CM004478">
    <property type="protein sequence ID" value="OCT72609.1"/>
    <property type="molecule type" value="Genomic_DNA"/>
</dbReference>
<evidence type="ECO:0000313" key="2">
    <source>
        <dbReference type="Proteomes" id="UP000694892"/>
    </source>
</evidence>
<dbReference type="Proteomes" id="UP000694892">
    <property type="component" value="Chromosome 7L"/>
</dbReference>
<evidence type="ECO:0000313" key="1">
    <source>
        <dbReference type="EMBL" id="OCT72609.1"/>
    </source>
</evidence>
<gene>
    <name evidence="1" type="ORF">XELAEV_18035590mg</name>
</gene>
<sequence>MHDSSQFFSSVLKKKMDQYATGEVMGPLKSVLDYPAVFSPTQLFLIPTEMSFLSAIPFNQLLKAIVLNRWDPKRFWLHSFRTEADTEAAMENKSNDCINLKVRWKSKAKDKRPINGNSIELNL</sequence>
<reference evidence="2" key="1">
    <citation type="journal article" date="2016" name="Nature">
        <title>Genome evolution in the allotetraploid frog Xenopus laevis.</title>
        <authorList>
            <person name="Session A.M."/>
            <person name="Uno Y."/>
            <person name="Kwon T."/>
            <person name="Chapman J.A."/>
            <person name="Toyoda A."/>
            <person name="Takahashi S."/>
            <person name="Fukui A."/>
            <person name="Hikosaka A."/>
            <person name="Suzuki A."/>
            <person name="Kondo M."/>
            <person name="van Heeringen S.J."/>
            <person name="Quigley I."/>
            <person name="Heinz S."/>
            <person name="Ogino H."/>
            <person name="Ochi H."/>
            <person name="Hellsten U."/>
            <person name="Lyons J.B."/>
            <person name="Simakov O."/>
            <person name="Putnam N."/>
            <person name="Stites J."/>
            <person name="Kuroki Y."/>
            <person name="Tanaka T."/>
            <person name="Michiue T."/>
            <person name="Watanabe M."/>
            <person name="Bogdanovic O."/>
            <person name="Lister R."/>
            <person name="Georgiou G."/>
            <person name="Paranjpe S.S."/>
            <person name="van Kruijsbergen I."/>
            <person name="Shu S."/>
            <person name="Carlson J."/>
            <person name="Kinoshita T."/>
            <person name="Ohta Y."/>
            <person name="Mawaribuchi S."/>
            <person name="Jenkins J."/>
            <person name="Grimwood J."/>
            <person name="Schmutz J."/>
            <person name="Mitros T."/>
            <person name="Mozaffari S.V."/>
            <person name="Suzuki Y."/>
            <person name="Haramoto Y."/>
            <person name="Yamamoto T.S."/>
            <person name="Takagi C."/>
            <person name="Heald R."/>
            <person name="Miller K."/>
            <person name="Haudenschild C."/>
            <person name="Kitzman J."/>
            <person name="Nakayama T."/>
            <person name="Izutsu Y."/>
            <person name="Robert J."/>
            <person name="Fortriede J."/>
            <person name="Burns K."/>
            <person name="Lotay V."/>
            <person name="Karimi K."/>
            <person name="Yasuoka Y."/>
            <person name="Dichmann D.S."/>
            <person name="Flajnik M.F."/>
            <person name="Houston D.W."/>
            <person name="Shendure J."/>
            <person name="DuPasquier L."/>
            <person name="Vize P.D."/>
            <person name="Zorn A.M."/>
            <person name="Ito M."/>
            <person name="Marcotte E.M."/>
            <person name="Wallingford J.B."/>
            <person name="Ito Y."/>
            <person name="Asashima M."/>
            <person name="Ueno N."/>
            <person name="Matsuda Y."/>
            <person name="Veenstra G.J."/>
            <person name="Fujiyama A."/>
            <person name="Harland R.M."/>
            <person name="Taira M."/>
            <person name="Rokhsar D.S."/>
        </authorList>
    </citation>
    <scope>NUCLEOTIDE SEQUENCE [LARGE SCALE GENOMIC DNA]</scope>
    <source>
        <strain evidence="2">J</strain>
    </source>
</reference>
<name>A0A974CG11_XENLA</name>
<proteinExistence type="predicted"/>
<protein>
    <submittedName>
        <fullName evidence="1">Uncharacterized protein</fullName>
    </submittedName>
</protein>
<dbReference type="AlphaFoldDB" id="A0A974CG11"/>